<evidence type="ECO:0000313" key="3">
    <source>
        <dbReference type="Proteomes" id="UP001228690"/>
    </source>
</evidence>
<keyword evidence="3" id="KW-1185">Reference proteome</keyword>
<dbReference type="RefSeq" id="WP_326927951.1">
    <property type="nucleotide sequence ID" value="NZ_CP123443.1"/>
</dbReference>
<feature type="region of interest" description="Disordered" evidence="1">
    <location>
        <begin position="153"/>
        <end position="176"/>
    </location>
</feature>
<evidence type="ECO:0000256" key="1">
    <source>
        <dbReference type="SAM" id="MobiDB-lite"/>
    </source>
</evidence>
<evidence type="ECO:0008006" key="4">
    <source>
        <dbReference type="Google" id="ProtNLM"/>
    </source>
</evidence>
<sequence length="317" mass="35423">MKIPDHHEDSRVSLLPAAILLSLLLFGSCSSSDRLLASTGVRQKTYYQQTDLLLTELHYPLTDNTNLDDLLREKILGKYRAFRKKLDEDSIGLLNRGSTFTYRATFDALRSPDLRIISFILYETWETEVNDGVPGTPDVVEKRPPVAVTPDEIQIGNLNKEGTEGPESTRSSGGRNRTSEAEVFIYSLRFDSVVDFLDVIEEPLSVFEGLAASCLRRLNEFVGAGNFYSQGVQPDREHLSMLSFGKSGIQVSFPPGQVMSPDQGVINILVPWAEAIPYDPWQFGIIRSFRPLGYRSRKKKAEAAESAAYLKGVKDQP</sequence>
<accession>A0ABY8MIB5</accession>
<gene>
    <name evidence="2" type="ORF">P0082_02560</name>
</gene>
<name>A0ABY8MIB5_9SPIO</name>
<dbReference type="Proteomes" id="UP001228690">
    <property type="component" value="Chromosome"/>
</dbReference>
<proteinExistence type="predicted"/>
<dbReference type="PROSITE" id="PS51257">
    <property type="entry name" value="PROKAR_LIPOPROTEIN"/>
    <property type="match status" value="1"/>
</dbReference>
<evidence type="ECO:0000313" key="2">
    <source>
        <dbReference type="EMBL" id="WGK69764.1"/>
    </source>
</evidence>
<protein>
    <recommendedName>
        <fullName evidence="4">DUF3298 domain-containing protein</fullName>
    </recommendedName>
</protein>
<dbReference type="EMBL" id="CP123443">
    <property type="protein sequence ID" value="WGK69764.1"/>
    <property type="molecule type" value="Genomic_DNA"/>
</dbReference>
<organism evidence="2 3">
    <name type="scientific">Candidatus Haliotispira prima</name>
    <dbReference type="NCBI Taxonomy" id="3034016"/>
    <lineage>
        <taxon>Bacteria</taxon>
        <taxon>Pseudomonadati</taxon>
        <taxon>Spirochaetota</taxon>
        <taxon>Spirochaetia</taxon>
        <taxon>Spirochaetales</taxon>
        <taxon>Spirochaetaceae</taxon>
        <taxon>Candidatus Haliotispira</taxon>
    </lineage>
</organism>
<reference evidence="2 3" key="1">
    <citation type="submission" date="2023-04" db="EMBL/GenBank/DDBJ databases">
        <title>Spirochaete genome identified in red abalone sample constitutes a novel genus.</title>
        <authorList>
            <person name="Sharma S.P."/>
            <person name="Purcell C.M."/>
            <person name="Hyde J.R."/>
            <person name="Severin A.J."/>
        </authorList>
    </citation>
    <scope>NUCLEOTIDE SEQUENCE [LARGE SCALE GENOMIC DNA]</scope>
    <source>
        <strain evidence="2 3">SP-2023</strain>
    </source>
</reference>